<evidence type="ECO:0000256" key="5">
    <source>
        <dbReference type="ARBA" id="ARBA00022692"/>
    </source>
</evidence>
<evidence type="ECO:0000313" key="11">
    <source>
        <dbReference type="Proteomes" id="UP001162741"/>
    </source>
</evidence>
<dbReference type="Pfam" id="PF02321">
    <property type="entry name" value="OEP"/>
    <property type="match status" value="1"/>
</dbReference>
<dbReference type="InterPro" id="IPR051906">
    <property type="entry name" value="TolC-like"/>
</dbReference>
<evidence type="ECO:0000256" key="7">
    <source>
        <dbReference type="ARBA" id="ARBA00023237"/>
    </source>
</evidence>
<comment type="similarity">
    <text evidence="2">Belongs to the outer membrane factor (OMF) (TC 1.B.17) family.</text>
</comment>
<feature type="coiled-coil region" evidence="8">
    <location>
        <begin position="345"/>
        <end position="372"/>
    </location>
</feature>
<evidence type="ECO:0000313" key="10">
    <source>
        <dbReference type="EMBL" id="UYQ94103.1"/>
    </source>
</evidence>
<dbReference type="PANTHER" id="PTHR30026">
    <property type="entry name" value="OUTER MEMBRANE PROTEIN TOLC"/>
    <property type="match status" value="1"/>
</dbReference>
<reference evidence="10" key="1">
    <citation type="submission" date="2022-10" db="EMBL/GenBank/DDBJ databases">
        <title>Chitinophaga sp. nov., isolated from soil.</title>
        <authorList>
            <person name="Jeon C.O."/>
        </authorList>
    </citation>
    <scope>NUCLEOTIDE SEQUENCE</scope>
    <source>
        <strain evidence="10">R8</strain>
    </source>
</reference>
<dbReference type="Gene3D" id="1.20.1600.10">
    <property type="entry name" value="Outer membrane efflux proteins (OEP)"/>
    <property type="match status" value="1"/>
</dbReference>
<evidence type="ECO:0000256" key="4">
    <source>
        <dbReference type="ARBA" id="ARBA00022452"/>
    </source>
</evidence>
<organism evidence="10 11">
    <name type="scientific">Chitinophaga horti</name>
    <dbReference type="NCBI Taxonomy" id="2920382"/>
    <lineage>
        <taxon>Bacteria</taxon>
        <taxon>Pseudomonadati</taxon>
        <taxon>Bacteroidota</taxon>
        <taxon>Chitinophagia</taxon>
        <taxon>Chitinophagales</taxon>
        <taxon>Chitinophagaceae</taxon>
        <taxon>Chitinophaga</taxon>
    </lineage>
</organism>
<keyword evidence="8" id="KW-0175">Coiled coil</keyword>
<dbReference type="InterPro" id="IPR003423">
    <property type="entry name" value="OMP_efflux"/>
</dbReference>
<proteinExistence type="inferred from homology"/>
<dbReference type="EMBL" id="CP107006">
    <property type="protein sequence ID" value="UYQ94103.1"/>
    <property type="molecule type" value="Genomic_DNA"/>
</dbReference>
<keyword evidence="3" id="KW-0813">Transport</keyword>
<gene>
    <name evidence="10" type="ORF">MKQ68_03230</name>
</gene>
<evidence type="ECO:0000256" key="3">
    <source>
        <dbReference type="ARBA" id="ARBA00022448"/>
    </source>
</evidence>
<keyword evidence="5" id="KW-0812">Transmembrane</keyword>
<feature type="signal peptide" evidence="9">
    <location>
        <begin position="1"/>
        <end position="24"/>
    </location>
</feature>
<keyword evidence="4" id="KW-1134">Transmembrane beta strand</keyword>
<keyword evidence="7" id="KW-0998">Cell outer membrane</keyword>
<comment type="subcellular location">
    <subcellularLocation>
        <location evidence="1">Cell outer membrane</location>
    </subcellularLocation>
</comment>
<evidence type="ECO:0000256" key="2">
    <source>
        <dbReference type="ARBA" id="ARBA00007613"/>
    </source>
</evidence>
<evidence type="ECO:0000256" key="9">
    <source>
        <dbReference type="SAM" id="SignalP"/>
    </source>
</evidence>
<dbReference type="PANTHER" id="PTHR30026:SF20">
    <property type="entry name" value="OUTER MEMBRANE PROTEIN TOLC"/>
    <property type="match status" value="1"/>
</dbReference>
<keyword evidence="6" id="KW-0472">Membrane</keyword>
<dbReference type="RefSeq" id="WP_264282055.1">
    <property type="nucleotide sequence ID" value="NZ_CP107006.1"/>
</dbReference>
<evidence type="ECO:0000256" key="1">
    <source>
        <dbReference type="ARBA" id="ARBA00004442"/>
    </source>
</evidence>
<sequence>MLTTLTKVPMLIALCVLSAAAVHAQQPVLDGYIQQAFANNKGLQEQHFQLEKSMLALQQAKSLYGPNVALLASYNASKGGRSIDLPLGDLLNNAYSTLNDLTGSKQFPQLQNQRFQLNPENFYDTKLRTTLPLLDAEIYYNKKIRQEQLSQQEAAVNVYKRALVKDIKLAYYQYYQASQAVNIHENALQLIKENIRVNESLVKNGTRNNTAVYRSNTEMQKIAADINRAVNERENAKAYFNFLLNRQLTDSITMEAATVKAELQPVLQTAAIKQREEILQVNKATNALMLNEKMQRSYLLPKVNTFLDLGSQSEGFKFNDQSRYYFWGVNLQWNLFANRGNQHKIKSAAIDVQSVRTQAAQLEESLQLQLRQALNNYNTAVLNYRAAGEQLAFAKRYYRDQQIVYREGQLLYIELLDAQNQLTQAQLQLAISEAALQTAAAIVEREQAAYPLTTQN</sequence>
<keyword evidence="9" id="KW-0732">Signal</keyword>
<name>A0ABY6J353_9BACT</name>
<evidence type="ECO:0000256" key="8">
    <source>
        <dbReference type="SAM" id="Coils"/>
    </source>
</evidence>
<dbReference type="SUPFAM" id="SSF56954">
    <property type="entry name" value="Outer membrane efflux proteins (OEP)"/>
    <property type="match status" value="1"/>
</dbReference>
<feature type="chain" id="PRO_5047390832" evidence="9">
    <location>
        <begin position="25"/>
        <end position="456"/>
    </location>
</feature>
<evidence type="ECO:0000256" key="6">
    <source>
        <dbReference type="ARBA" id="ARBA00023136"/>
    </source>
</evidence>
<protein>
    <submittedName>
        <fullName evidence="10">TolC family protein</fullName>
    </submittedName>
</protein>
<accession>A0ABY6J353</accession>
<dbReference type="Proteomes" id="UP001162741">
    <property type="component" value="Chromosome"/>
</dbReference>
<keyword evidence="11" id="KW-1185">Reference proteome</keyword>